<feature type="compositionally biased region" description="Polar residues" evidence="1">
    <location>
        <begin position="74"/>
        <end position="85"/>
    </location>
</feature>
<protein>
    <submittedName>
        <fullName evidence="2">Uncharacterized protein</fullName>
    </submittedName>
</protein>
<feature type="region of interest" description="Disordered" evidence="1">
    <location>
        <begin position="47"/>
        <end position="85"/>
    </location>
</feature>
<keyword evidence="3" id="KW-1185">Reference proteome</keyword>
<dbReference type="Proteomes" id="UP001066276">
    <property type="component" value="Chromosome 1_2"/>
</dbReference>
<evidence type="ECO:0000313" key="3">
    <source>
        <dbReference type="Proteomes" id="UP001066276"/>
    </source>
</evidence>
<dbReference type="EMBL" id="JANPWB010000002">
    <property type="protein sequence ID" value="KAJ1204800.1"/>
    <property type="molecule type" value="Genomic_DNA"/>
</dbReference>
<comment type="caution">
    <text evidence="2">The sequence shown here is derived from an EMBL/GenBank/DDBJ whole genome shotgun (WGS) entry which is preliminary data.</text>
</comment>
<sequence>MPQQKLGTEIVELPLSPMKGWVDPTWPLVEQFRSIKAHLDRPRELLGQGNMGKIAKRKGPSGNARLMNKRVDLSTDTGEITEGPT</sequence>
<organism evidence="2 3">
    <name type="scientific">Pleurodeles waltl</name>
    <name type="common">Iberian ribbed newt</name>
    <dbReference type="NCBI Taxonomy" id="8319"/>
    <lineage>
        <taxon>Eukaryota</taxon>
        <taxon>Metazoa</taxon>
        <taxon>Chordata</taxon>
        <taxon>Craniata</taxon>
        <taxon>Vertebrata</taxon>
        <taxon>Euteleostomi</taxon>
        <taxon>Amphibia</taxon>
        <taxon>Batrachia</taxon>
        <taxon>Caudata</taxon>
        <taxon>Salamandroidea</taxon>
        <taxon>Salamandridae</taxon>
        <taxon>Pleurodelinae</taxon>
        <taxon>Pleurodeles</taxon>
    </lineage>
</organism>
<proteinExistence type="predicted"/>
<reference evidence="2" key="1">
    <citation type="journal article" date="2022" name="bioRxiv">
        <title>Sequencing and chromosome-scale assembly of the giantPleurodeles waltlgenome.</title>
        <authorList>
            <person name="Brown T."/>
            <person name="Elewa A."/>
            <person name="Iarovenko S."/>
            <person name="Subramanian E."/>
            <person name="Araus A.J."/>
            <person name="Petzold A."/>
            <person name="Susuki M."/>
            <person name="Suzuki K.-i.T."/>
            <person name="Hayashi T."/>
            <person name="Toyoda A."/>
            <person name="Oliveira C."/>
            <person name="Osipova E."/>
            <person name="Leigh N.D."/>
            <person name="Simon A."/>
            <person name="Yun M.H."/>
        </authorList>
    </citation>
    <scope>NUCLEOTIDE SEQUENCE</scope>
    <source>
        <strain evidence="2">20211129_DDA</strain>
        <tissue evidence="2">Liver</tissue>
    </source>
</reference>
<accession>A0AAV7VSW8</accession>
<dbReference type="AlphaFoldDB" id="A0AAV7VSW8"/>
<evidence type="ECO:0000313" key="2">
    <source>
        <dbReference type="EMBL" id="KAJ1204800.1"/>
    </source>
</evidence>
<evidence type="ECO:0000256" key="1">
    <source>
        <dbReference type="SAM" id="MobiDB-lite"/>
    </source>
</evidence>
<name>A0AAV7VSW8_PLEWA</name>
<gene>
    <name evidence="2" type="ORF">NDU88_000238</name>
</gene>